<organism evidence="2 3">
    <name type="scientific">Legionella dresdenensis</name>
    <dbReference type="NCBI Taxonomy" id="450200"/>
    <lineage>
        <taxon>Bacteria</taxon>
        <taxon>Pseudomonadati</taxon>
        <taxon>Pseudomonadota</taxon>
        <taxon>Gammaproteobacteria</taxon>
        <taxon>Legionellales</taxon>
        <taxon>Legionellaceae</taxon>
        <taxon>Legionella</taxon>
    </lineage>
</organism>
<dbReference type="Pfam" id="PF07929">
    <property type="entry name" value="PRiA4_ORF3"/>
    <property type="match status" value="1"/>
</dbReference>
<evidence type="ECO:0000259" key="1">
    <source>
        <dbReference type="Pfam" id="PF07929"/>
    </source>
</evidence>
<dbReference type="SUPFAM" id="SSF159941">
    <property type="entry name" value="MM3350-like"/>
    <property type="match status" value="1"/>
</dbReference>
<dbReference type="InterPro" id="IPR012912">
    <property type="entry name" value="Plasmid_pRiA4b_Orf3-like"/>
</dbReference>
<dbReference type="InterPro" id="IPR024047">
    <property type="entry name" value="MM3350-like_sf"/>
</dbReference>
<evidence type="ECO:0000313" key="2">
    <source>
        <dbReference type="EMBL" id="MFC3909054.1"/>
    </source>
</evidence>
<dbReference type="EMBL" id="JBHSAB010000019">
    <property type="protein sequence ID" value="MFC3909054.1"/>
    <property type="molecule type" value="Genomic_DNA"/>
</dbReference>
<sequence length="398" mass="46834">MSLKNFFNSGNLPGTILKDLNYFLHFMQENRFKTTGKKGLLPNHCLPIINSNMSHPLKLTLKREQQLSYPHINALYLLTRNLGLIHIEQIKNSRFLTANNEVIAVWNNLTEIEQYLNLMQAWLFYCDERLISKGKKSSFPSILDTVCYFLKIRLEQEWKIKNTNQQKWEFYATPPYSIALMEMFGFIDITDNEQHTESWLISNITVNNYGKSWANLLNKFKRLEDESDFCIHRESNDDKSAKQFYQELSSMAPQWQSLFRPPKKVTEEGMHFFKVSLSKDVWRRISIPGIETLDVLASFILHVFKFDEDHLYQFTYTDKFGSLQTIESGDKYFWITASPNEVKIGDIDIFIGDSLEFLFDFGDCWRFNVQLEQIDNSSKNKKIKLIESAGRAPRQYTY</sequence>
<accession>A0ABV8CGE1</accession>
<dbReference type="RefSeq" id="WP_382342914.1">
    <property type="nucleotide sequence ID" value="NZ_JBHSAB010000019.1"/>
</dbReference>
<dbReference type="Gene3D" id="3.10.290.30">
    <property type="entry name" value="MM3350-like"/>
    <property type="match status" value="1"/>
</dbReference>
<keyword evidence="3" id="KW-1185">Reference proteome</keyword>
<gene>
    <name evidence="2" type="ORF">ACFORL_08205</name>
</gene>
<proteinExistence type="predicted"/>
<comment type="caution">
    <text evidence="2">The sequence shown here is derived from an EMBL/GenBank/DDBJ whole genome shotgun (WGS) entry which is preliminary data.</text>
</comment>
<protein>
    <recommendedName>
        <fullName evidence="1">Plasmid pRiA4b Orf3-like domain-containing protein</fullName>
    </recommendedName>
</protein>
<evidence type="ECO:0000313" key="3">
    <source>
        <dbReference type="Proteomes" id="UP001595758"/>
    </source>
</evidence>
<dbReference type="Proteomes" id="UP001595758">
    <property type="component" value="Unassembled WGS sequence"/>
</dbReference>
<feature type="domain" description="Plasmid pRiA4b Orf3-like" evidence="1">
    <location>
        <begin position="278"/>
        <end position="393"/>
    </location>
</feature>
<name>A0ABV8CGE1_9GAMM</name>
<reference evidence="3" key="1">
    <citation type="journal article" date="2019" name="Int. J. Syst. Evol. Microbiol.">
        <title>The Global Catalogue of Microorganisms (GCM) 10K type strain sequencing project: providing services to taxonomists for standard genome sequencing and annotation.</title>
        <authorList>
            <consortium name="The Broad Institute Genomics Platform"/>
            <consortium name="The Broad Institute Genome Sequencing Center for Infectious Disease"/>
            <person name="Wu L."/>
            <person name="Ma J."/>
        </authorList>
    </citation>
    <scope>NUCLEOTIDE SEQUENCE [LARGE SCALE GENOMIC DNA]</scope>
    <source>
        <strain evidence="3">CCUG 59858</strain>
    </source>
</reference>